<dbReference type="EMBL" id="JAAIMP010000005">
    <property type="protein sequence ID" value="NSC76587.1"/>
    <property type="molecule type" value="Genomic_DNA"/>
</dbReference>
<evidence type="ECO:0000313" key="19">
    <source>
        <dbReference type="Proteomes" id="UP000285209"/>
    </source>
</evidence>
<evidence type="ECO:0000259" key="1">
    <source>
        <dbReference type="PROSITE" id="PS51677"/>
    </source>
</evidence>
<dbReference type="PANTHER" id="PTHR10587">
    <property type="entry name" value="GLYCOSYL TRANSFERASE-RELATED"/>
    <property type="match status" value="1"/>
</dbReference>
<accession>A0A2U2EGI7</accession>
<dbReference type="Pfam" id="PF01522">
    <property type="entry name" value="Polysacc_deac_1"/>
    <property type="match status" value="1"/>
</dbReference>
<dbReference type="EMBL" id="QSJS01000001">
    <property type="protein sequence ID" value="RHD98101.1"/>
    <property type="molecule type" value="Genomic_DNA"/>
</dbReference>
<dbReference type="EMBL" id="QRUJ01000010">
    <property type="protein sequence ID" value="RGR53826.1"/>
    <property type="molecule type" value="Genomic_DNA"/>
</dbReference>
<dbReference type="GO" id="GO:0016020">
    <property type="term" value="C:membrane"/>
    <property type="evidence" value="ECO:0007669"/>
    <property type="project" value="TreeGrafter"/>
</dbReference>
<dbReference type="PANTHER" id="PTHR10587:SF128">
    <property type="entry name" value="POLYSACCHARIDE DEACETYLASE PDAB-RELATED"/>
    <property type="match status" value="1"/>
</dbReference>
<dbReference type="Proteomes" id="UP001197847">
    <property type="component" value="Unassembled WGS sequence"/>
</dbReference>
<evidence type="ECO:0000313" key="8">
    <source>
        <dbReference type="EMBL" id="RGR53826.1"/>
    </source>
</evidence>
<evidence type="ECO:0000313" key="2">
    <source>
        <dbReference type="EMBL" id="MCB6959875.1"/>
    </source>
</evidence>
<dbReference type="AlphaFoldDB" id="A0A2U2EGI7"/>
<dbReference type="EMBL" id="QRXR01000003">
    <property type="protein sequence ID" value="RGU27814.1"/>
    <property type="molecule type" value="Genomic_DNA"/>
</dbReference>
<reference evidence="6 13" key="1">
    <citation type="submission" date="2014-09" db="EMBL/GenBank/DDBJ databases">
        <title>Butyrate-producing bacteria isolated from human gut.</title>
        <authorList>
            <person name="Zhang Q."/>
            <person name="Zhao L."/>
        </authorList>
    </citation>
    <scope>NUCLEOTIDE SEQUENCE [LARGE SCALE GENOMIC DNA]</scope>
    <source>
        <strain evidence="6 13">R22</strain>
    </source>
</reference>
<evidence type="ECO:0000313" key="7">
    <source>
        <dbReference type="EMBL" id="RGM52166.1"/>
    </source>
</evidence>
<dbReference type="Proteomes" id="UP000245905">
    <property type="component" value="Unassembled WGS sequence"/>
</dbReference>
<evidence type="ECO:0000313" key="14">
    <source>
        <dbReference type="Proteomes" id="UP000260717"/>
    </source>
</evidence>
<dbReference type="Proteomes" id="UP000285209">
    <property type="component" value="Unassembled WGS sequence"/>
</dbReference>
<protein>
    <submittedName>
        <fullName evidence="6">Chitooligosaccharide deacetylase</fullName>
    </submittedName>
    <submittedName>
        <fullName evidence="2">Polysaccharide deacetylase family protein</fullName>
    </submittedName>
</protein>
<evidence type="ECO:0000313" key="6">
    <source>
        <dbReference type="EMBL" id="PWE83614.1"/>
    </source>
</evidence>
<evidence type="ECO:0000313" key="18">
    <source>
        <dbReference type="Proteomes" id="UP000284835"/>
    </source>
</evidence>
<reference evidence="5" key="4">
    <citation type="journal article" date="2020" name="Cell Host Microbe">
        <title>Functional and Genomic Variation between Human-Derived Isolates of Lachnospiraceae Reveals Inter- and Intra-Species Diversity.</title>
        <authorList>
            <person name="Sorbara M.T."/>
            <person name="Littmann E.R."/>
            <person name="Fontana E."/>
            <person name="Moody T.U."/>
            <person name="Kohout C.E."/>
            <person name="Gjonbalaj M."/>
            <person name="Eaton V."/>
            <person name="Seok R."/>
            <person name="Leiner I.M."/>
            <person name="Pamer E.G."/>
        </authorList>
    </citation>
    <scope>NUCLEOTIDE SEQUENCE</scope>
    <source>
        <strain evidence="5">MSK.16.45</strain>
    </source>
</reference>
<evidence type="ECO:0000313" key="13">
    <source>
        <dbReference type="Proteomes" id="UP000245905"/>
    </source>
</evidence>
<dbReference type="EMBL" id="WKQV01000030">
    <property type="protein sequence ID" value="MSD27984.1"/>
    <property type="molecule type" value="Genomic_DNA"/>
</dbReference>
<dbReference type="Gene3D" id="3.20.20.370">
    <property type="entry name" value="Glycoside hydrolase/deacetylase"/>
    <property type="match status" value="1"/>
</dbReference>
<reference evidence="3" key="7">
    <citation type="submission" date="2021-10" db="EMBL/GenBank/DDBJ databases">
        <title>Collection of gut derived symbiotic bacterial strains cultured from healthy donors.</title>
        <authorList>
            <person name="Lin H."/>
            <person name="Littmann E."/>
            <person name="Claire K."/>
            <person name="Pamer E."/>
        </authorList>
    </citation>
    <scope>NUCLEOTIDE SEQUENCE</scope>
    <source>
        <strain evidence="3">MSK.22.92</strain>
    </source>
</reference>
<reference evidence="4 20" key="3">
    <citation type="journal article" date="2019" name="Nat. Med.">
        <title>A library of human gut bacterial isolates paired with longitudinal multiomics data enables mechanistic microbiome research.</title>
        <authorList>
            <person name="Poyet M."/>
            <person name="Groussin M."/>
            <person name="Gibbons S.M."/>
            <person name="Avila-Pacheco J."/>
            <person name="Jiang X."/>
            <person name="Kearney S.M."/>
            <person name="Perrotta A.R."/>
            <person name="Berdy B."/>
            <person name="Zhao S."/>
            <person name="Lieberman T.D."/>
            <person name="Swanson P.K."/>
            <person name="Smith M."/>
            <person name="Roesemann S."/>
            <person name="Alexander J.E."/>
            <person name="Rich S.A."/>
            <person name="Livny J."/>
            <person name="Vlamakis H."/>
            <person name="Clish C."/>
            <person name="Bullock K."/>
            <person name="Deik A."/>
            <person name="Scott J."/>
            <person name="Pierce K.A."/>
            <person name="Xavier R.J."/>
            <person name="Alm E.J."/>
        </authorList>
    </citation>
    <scope>NUCLEOTIDE SEQUENCE [LARGE SCALE GENOMIC DNA]</scope>
    <source>
        <strain evidence="4 20">BIOML-A5</strain>
    </source>
</reference>
<dbReference type="Proteomes" id="UP000260717">
    <property type="component" value="Unassembled WGS sequence"/>
</dbReference>
<feature type="domain" description="NodB homology" evidence="1">
    <location>
        <begin position="82"/>
        <end position="261"/>
    </location>
</feature>
<evidence type="ECO:0000313" key="3">
    <source>
        <dbReference type="EMBL" id="MCC2747531.1"/>
    </source>
</evidence>
<dbReference type="RefSeq" id="WP_055161502.1">
    <property type="nucleotide sequence ID" value="NZ_AP031452.1"/>
</dbReference>
<dbReference type="InterPro" id="IPR002509">
    <property type="entry name" value="NODB_dom"/>
</dbReference>
<evidence type="ECO:0000313" key="9">
    <source>
        <dbReference type="EMBL" id="RGU27814.1"/>
    </source>
</evidence>
<evidence type="ECO:0000313" key="10">
    <source>
        <dbReference type="EMBL" id="RGZ18313.1"/>
    </source>
</evidence>
<dbReference type="GO" id="GO:0005975">
    <property type="term" value="P:carbohydrate metabolic process"/>
    <property type="evidence" value="ECO:0007669"/>
    <property type="project" value="InterPro"/>
</dbReference>
<dbReference type="EMBL" id="QSTI01000002">
    <property type="protein sequence ID" value="RGM52166.1"/>
    <property type="molecule type" value="Genomic_DNA"/>
</dbReference>
<evidence type="ECO:0000313" key="16">
    <source>
        <dbReference type="Proteomes" id="UP000283431"/>
    </source>
</evidence>
<evidence type="ECO:0000313" key="17">
    <source>
        <dbReference type="Proteomes" id="UP000283765"/>
    </source>
</evidence>
<dbReference type="EMBL" id="JAJCJQ010000002">
    <property type="protein sequence ID" value="MCB6959875.1"/>
    <property type="molecule type" value="Genomic_DNA"/>
</dbReference>
<dbReference type="Proteomes" id="UP000283431">
    <property type="component" value="Unassembled WGS sequence"/>
</dbReference>
<evidence type="ECO:0000313" key="4">
    <source>
        <dbReference type="EMBL" id="MSD27984.1"/>
    </source>
</evidence>
<reference evidence="2" key="6">
    <citation type="submission" date="2021-10" db="EMBL/GenBank/DDBJ databases">
        <title>Collection of gut derived symbiotic bacterial strains cultured from healthy donors.</title>
        <authorList>
            <person name="Lin H."/>
            <person name="Littmann E."/>
            <person name="Kohout C."/>
            <person name="Pamer E.G."/>
        </authorList>
    </citation>
    <scope>NUCLEOTIDE SEQUENCE</scope>
    <source>
        <strain evidence="2">DFI.7.28A</strain>
    </source>
</reference>
<dbReference type="EMBL" id="JRFS01000016">
    <property type="protein sequence ID" value="PWE83614.1"/>
    <property type="molecule type" value="Genomic_DNA"/>
</dbReference>
<dbReference type="Proteomes" id="UP000284835">
    <property type="component" value="Unassembled WGS sequence"/>
</dbReference>
<evidence type="ECO:0000313" key="11">
    <source>
        <dbReference type="EMBL" id="RGZ73295.1"/>
    </source>
</evidence>
<dbReference type="EMBL" id="QSEN01000048">
    <property type="protein sequence ID" value="RGZ73295.1"/>
    <property type="molecule type" value="Genomic_DNA"/>
</dbReference>
<comment type="caution">
    <text evidence="6">The sequence shown here is derived from an EMBL/GenBank/DDBJ whole genome shotgun (WGS) entry which is preliminary data.</text>
</comment>
<evidence type="ECO:0000313" key="15">
    <source>
        <dbReference type="Proteomes" id="UP000266066"/>
    </source>
</evidence>
<evidence type="ECO:0000313" key="5">
    <source>
        <dbReference type="EMBL" id="NSC76587.1"/>
    </source>
</evidence>
<proteinExistence type="predicted"/>
<dbReference type="InterPro" id="IPR050248">
    <property type="entry name" value="Polysacc_deacetylase_ArnD"/>
</dbReference>
<reference evidence="5" key="5">
    <citation type="submission" date="2020-02" db="EMBL/GenBank/DDBJ databases">
        <authorList>
            <person name="Littmann E."/>
            <person name="Sorbara M."/>
        </authorList>
    </citation>
    <scope>NUCLEOTIDE SEQUENCE</scope>
    <source>
        <strain evidence="5">MSK.16.45</strain>
    </source>
</reference>
<organism evidence="6 13">
    <name type="scientific">Agathobacter rectalis</name>
    <dbReference type="NCBI Taxonomy" id="39491"/>
    <lineage>
        <taxon>Bacteria</taxon>
        <taxon>Bacillati</taxon>
        <taxon>Bacillota</taxon>
        <taxon>Clostridia</taxon>
        <taxon>Lachnospirales</taxon>
        <taxon>Lachnospiraceae</taxon>
        <taxon>Agathobacter</taxon>
    </lineage>
</organism>
<sequence>MSEYRAYMQNTKLHNGTKRKKRRHRFLFGVLLSALLITGALYGREYDISQLKNIEVMETLSSAVSQFGDRKLPVYSVQTTEKKIALSFDCAWGAEDFDSMMETLDKHNVKATFFMTGGFVSDNPECVKTLVEKGHEPGNHSEHHYDMATITAGEMKTEIMDVHKKVKELTGKDMKVFRPPYGSYNNELIDTVYGCDYYPIQWDVDSLDWKNYGMQNIIDTVCNHKSLDCGSIILCHLGAKYTSQALDEMLTKLQDMGYEIVPVSKLIMTEGYHMDANGMQIKD</sequence>
<dbReference type="SUPFAM" id="SSF88713">
    <property type="entry name" value="Glycoside hydrolase/deacetylase"/>
    <property type="match status" value="1"/>
</dbReference>
<dbReference type="InterPro" id="IPR011330">
    <property type="entry name" value="Glyco_hydro/deAcase_b/a-brl"/>
</dbReference>
<dbReference type="CDD" id="cd10917">
    <property type="entry name" value="CE4_NodB_like_6s_7s"/>
    <property type="match status" value="1"/>
</dbReference>
<dbReference type="Proteomes" id="UP000283765">
    <property type="component" value="Unassembled WGS sequence"/>
</dbReference>
<evidence type="ECO:0000313" key="12">
    <source>
        <dbReference type="EMBL" id="RHD98101.1"/>
    </source>
</evidence>
<evidence type="ECO:0000313" key="20">
    <source>
        <dbReference type="Proteomes" id="UP000465607"/>
    </source>
</evidence>
<dbReference type="Proteomes" id="UP000465607">
    <property type="component" value="Unassembled WGS sequence"/>
</dbReference>
<dbReference type="PROSITE" id="PS51677">
    <property type="entry name" value="NODB"/>
    <property type="match status" value="1"/>
</dbReference>
<dbReference type="EMBL" id="JAJFBX010000015">
    <property type="protein sequence ID" value="MCC2747531.1"/>
    <property type="molecule type" value="Genomic_DNA"/>
</dbReference>
<dbReference type="Proteomes" id="UP000266066">
    <property type="component" value="Unassembled WGS sequence"/>
</dbReference>
<dbReference type="GO" id="GO:0016810">
    <property type="term" value="F:hydrolase activity, acting on carbon-nitrogen (but not peptide) bonds"/>
    <property type="evidence" value="ECO:0007669"/>
    <property type="project" value="InterPro"/>
</dbReference>
<dbReference type="EMBL" id="QSDV01000012">
    <property type="protein sequence ID" value="RGZ18313.1"/>
    <property type="molecule type" value="Genomic_DNA"/>
</dbReference>
<reference evidence="14 15" key="2">
    <citation type="submission" date="2018-08" db="EMBL/GenBank/DDBJ databases">
        <title>A genome reference for cultivated species of the human gut microbiota.</title>
        <authorList>
            <person name="Zou Y."/>
            <person name="Xue W."/>
            <person name="Luo G."/>
        </authorList>
    </citation>
    <scope>NUCLEOTIDE SEQUENCE [LARGE SCALE GENOMIC DNA]</scope>
    <source>
        <strain evidence="9 17">AF17-27</strain>
        <strain evidence="8 15">AF25-15</strain>
        <strain evidence="12 18">AM30-13AC</strain>
        <strain evidence="11 16">AM48-7</strain>
        <strain evidence="10 19">AM54-25XD</strain>
        <strain evidence="7 14">OM08-12AT</strain>
    </source>
</reference>
<dbReference type="Proteomes" id="UP001197741">
    <property type="component" value="Unassembled WGS sequence"/>
</dbReference>
<dbReference type="Proteomes" id="UP001193756">
    <property type="component" value="Unassembled WGS sequence"/>
</dbReference>
<gene>
    <name evidence="12" type="ORF">DW775_01030</name>
    <name evidence="11" type="ORF">DW975_15225</name>
    <name evidence="9" type="ORF">DWW89_02800</name>
    <name evidence="8" type="ORF">DWY38_10060</name>
    <name evidence="10" type="ORF">DXA03_08400</name>
    <name evidence="7" type="ORF">DXC13_02150</name>
    <name evidence="5" type="ORF">G4312_04660</name>
    <name evidence="4" type="ORF">GKE44_12735</name>
    <name evidence="6" type="ORF">LD38_09025</name>
    <name evidence="2" type="ORF">LIZ82_03030</name>
    <name evidence="3" type="ORF">LK487_10925</name>
</gene>
<name>A0A2U2EGI7_9FIRM</name>